<dbReference type="InterPro" id="IPR001077">
    <property type="entry name" value="COMT_C"/>
</dbReference>
<dbReference type="GO" id="GO:0032259">
    <property type="term" value="P:methylation"/>
    <property type="evidence" value="ECO:0007669"/>
    <property type="project" value="UniProtKB-KW"/>
</dbReference>
<evidence type="ECO:0000259" key="5">
    <source>
        <dbReference type="Pfam" id="PF00891"/>
    </source>
</evidence>
<dbReference type="AlphaFoldDB" id="A0AAW2N3I1"/>
<sequence>MENSQTNSPTTAIMELANMISVPMALNAVVRLKVADAIWKGGSNNPLSAAEILSAAGVGPGGDAENLQRILRLLTSFGVFEEHLDADATERRYSLTEVGKSLATDESGLSYGAYVLQHHQDALMRAWTLVHEAVLDPSSEPFVKANGEGAYSYYGKKPEMNDLMLKAMSGVSVPFMKAFLNGYDGFQGVGTLVDVGGSAGDCLRMIMSKNQSIKKGVNFDLPEVVEKAPKIPAQWILTTWTDEECKHILKNCHDALPPGGKVVACEPVLPNHTDNSHRSRALLEGDIFVMTIYRSKGKHRTEMEYQELGVQDETRERSRQELGSSLKIFKLDLSRIELELLHKPSSSPSVASSATTTLVMMFSSRDFAYHMENTRAYKFVYTWQRLDWSRVRKEKEKEKEMRGG</sequence>
<evidence type="ECO:0000256" key="1">
    <source>
        <dbReference type="ARBA" id="ARBA00022603"/>
    </source>
</evidence>
<keyword evidence="1" id="KW-0489">Methyltransferase</keyword>
<dbReference type="Gene3D" id="3.40.50.150">
    <property type="entry name" value="Vaccinia Virus protein VP39"/>
    <property type="match status" value="2"/>
</dbReference>
<dbReference type="Gene3D" id="1.10.10.10">
    <property type="entry name" value="Winged helix-like DNA-binding domain superfamily/Winged helix DNA-binding domain"/>
    <property type="match status" value="1"/>
</dbReference>
<keyword evidence="2" id="KW-0808">Transferase</keyword>
<feature type="domain" description="O-methyltransferase C-terminal" evidence="5">
    <location>
        <begin position="234"/>
        <end position="308"/>
    </location>
</feature>
<dbReference type="GO" id="GO:0008171">
    <property type="term" value="F:O-methyltransferase activity"/>
    <property type="evidence" value="ECO:0007669"/>
    <property type="project" value="InterPro"/>
</dbReference>
<dbReference type="InterPro" id="IPR016461">
    <property type="entry name" value="COMT-like"/>
</dbReference>
<dbReference type="EMBL" id="JACGWM010000012">
    <property type="protein sequence ID" value="KAL0336941.1"/>
    <property type="molecule type" value="Genomic_DNA"/>
</dbReference>
<evidence type="ECO:0000256" key="3">
    <source>
        <dbReference type="ARBA" id="ARBA00022691"/>
    </source>
</evidence>
<reference evidence="7" key="2">
    <citation type="journal article" date="2024" name="Plant">
        <title>Genomic evolution and insights into agronomic trait innovations of Sesamum species.</title>
        <authorList>
            <person name="Miao H."/>
            <person name="Wang L."/>
            <person name="Qu L."/>
            <person name="Liu H."/>
            <person name="Sun Y."/>
            <person name="Le M."/>
            <person name="Wang Q."/>
            <person name="Wei S."/>
            <person name="Zheng Y."/>
            <person name="Lin W."/>
            <person name="Duan Y."/>
            <person name="Cao H."/>
            <person name="Xiong S."/>
            <person name="Wang X."/>
            <person name="Wei L."/>
            <person name="Li C."/>
            <person name="Ma Q."/>
            <person name="Ju M."/>
            <person name="Zhao R."/>
            <person name="Li G."/>
            <person name="Mu C."/>
            <person name="Tian Q."/>
            <person name="Mei H."/>
            <person name="Zhang T."/>
            <person name="Gao T."/>
            <person name="Zhang H."/>
        </authorList>
    </citation>
    <scope>NUCLEOTIDE SEQUENCE</scope>
    <source>
        <strain evidence="7">KEN8</strain>
    </source>
</reference>
<feature type="domain" description="O-methyltransferase dimerisation" evidence="6">
    <location>
        <begin position="14"/>
        <end position="104"/>
    </location>
</feature>
<evidence type="ECO:0000313" key="7">
    <source>
        <dbReference type="EMBL" id="KAL0336941.1"/>
    </source>
</evidence>
<organism evidence="7">
    <name type="scientific">Sesamum calycinum</name>
    <dbReference type="NCBI Taxonomy" id="2727403"/>
    <lineage>
        <taxon>Eukaryota</taxon>
        <taxon>Viridiplantae</taxon>
        <taxon>Streptophyta</taxon>
        <taxon>Embryophyta</taxon>
        <taxon>Tracheophyta</taxon>
        <taxon>Spermatophyta</taxon>
        <taxon>Magnoliopsida</taxon>
        <taxon>eudicotyledons</taxon>
        <taxon>Gunneridae</taxon>
        <taxon>Pentapetalae</taxon>
        <taxon>asterids</taxon>
        <taxon>lamiids</taxon>
        <taxon>Lamiales</taxon>
        <taxon>Pedaliaceae</taxon>
        <taxon>Sesamum</taxon>
    </lineage>
</organism>
<proteinExistence type="inferred from homology"/>
<dbReference type="Pfam" id="PF08100">
    <property type="entry name" value="Dimerisation"/>
    <property type="match status" value="1"/>
</dbReference>
<evidence type="ECO:0000259" key="6">
    <source>
        <dbReference type="Pfam" id="PF08100"/>
    </source>
</evidence>
<dbReference type="GO" id="GO:0046983">
    <property type="term" value="F:protein dimerization activity"/>
    <property type="evidence" value="ECO:0007669"/>
    <property type="project" value="InterPro"/>
</dbReference>
<reference evidence="7" key="1">
    <citation type="submission" date="2020-06" db="EMBL/GenBank/DDBJ databases">
        <authorList>
            <person name="Li T."/>
            <person name="Hu X."/>
            <person name="Zhang T."/>
            <person name="Song X."/>
            <person name="Zhang H."/>
            <person name="Dai N."/>
            <person name="Sheng W."/>
            <person name="Hou X."/>
            <person name="Wei L."/>
        </authorList>
    </citation>
    <scope>NUCLEOTIDE SEQUENCE</scope>
    <source>
        <strain evidence="7">KEN8</strain>
        <tissue evidence="7">Leaf</tissue>
    </source>
</reference>
<evidence type="ECO:0000256" key="4">
    <source>
        <dbReference type="ARBA" id="ARBA00034481"/>
    </source>
</evidence>
<feature type="domain" description="O-methyltransferase C-terminal" evidence="5">
    <location>
        <begin position="127"/>
        <end position="230"/>
    </location>
</feature>
<dbReference type="PROSITE" id="PS51683">
    <property type="entry name" value="SAM_OMT_II"/>
    <property type="match status" value="1"/>
</dbReference>
<protein>
    <submittedName>
        <fullName evidence="7">Flavone 3'-O-methyltransferase 1</fullName>
    </submittedName>
</protein>
<dbReference type="InterPro" id="IPR036388">
    <property type="entry name" value="WH-like_DNA-bd_sf"/>
</dbReference>
<dbReference type="SUPFAM" id="SSF46785">
    <property type="entry name" value="Winged helix' DNA-binding domain"/>
    <property type="match status" value="1"/>
</dbReference>
<gene>
    <name evidence="7" type="ORF">Scaly_1969200</name>
</gene>
<comment type="caution">
    <text evidence="7">The sequence shown here is derived from an EMBL/GenBank/DDBJ whole genome shotgun (WGS) entry which is preliminary data.</text>
</comment>
<comment type="similarity">
    <text evidence="4">Belongs to the class I-like SAM-binding methyltransferase superfamily. Cation-independent O-methyltransferase family. COMT subfamily.</text>
</comment>
<accession>A0AAW2N3I1</accession>
<dbReference type="Pfam" id="PF00891">
    <property type="entry name" value="Methyltransf_2"/>
    <property type="match status" value="2"/>
</dbReference>
<dbReference type="InterPro" id="IPR012967">
    <property type="entry name" value="COMT_dimerisation"/>
</dbReference>
<evidence type="ECO:0000256" key="2">
    <source>
        <dbReference type="ARBA" id="ARBA00022679"/>
    </source>
</evidence>
<keyword evidence="3" id="KW-0949">S-adenosyl-L-methionine</keyword>
<dbReference type="InterPro" id="IPR029063">
    <property type="entry name" value="SAM-dependent_MTases_sf"/>
</dbReference>
<dbReference type="SUPFAM" id="SSF53335">
    <property type="entry name" value="S-adenosyl-L-methionine-dependent methyltransferases"/>
    <property type="match status" value="1"/>
</dbReference>
<dbReference type="PANTHER" id="PTHR11746">
    <property type="entry name" value="O-METHYLTRANSFERASE"/>
    <property type="match status" value="1"/>
</dbReference>
<dbReference type="InterPro" id="IPR036390">
    <property type="entry name" value="WH_DNA-bd_sf"/>
</dbReference>
<name>A0AAW2N3I1_9LAMI</name>